<evidence type="ECO:0000256" key="2">
    <source>
        <dbReference type="SAM" id="Coils"/>
    </source>
</evidence>
<accession>A0A2N6Q512</accession>
<evidence type="ECO:0000256" key="1">
    <source>
        <dbReference type="ARBA" id="ARBA00034923"/>
    </source>
</evidence>
<dbReference type="EMBL" id="PNGI01000015">
    <property type="protein sequence ID" value="PMC09501.1"/>
    <property type="molecule type" value="Genomic_DNA"/>
</dbReference>
<dbReference type="InterPro" id="IPR027417">
    <property type="entry name" value="P-loop_NTPase"/>
</dbReference>
<dbReference type="AlphaFoldDB" id="A0A2N6Q512"/>
<dbReference type="GO" id="GO:0005829">
    <property type="term" value="C:cytosol"/>
    <property type="evidence" value="ECO:0007669"/>
    <property type="project" value="TreeGrafter"/>
</dbReference>
<gene>
    <name evidence="4" type="ORF">CJ232_07680</name>
</gene>
<protein>
    <recommendedName>
        <fullName evidence="1">DNA 3'-5' helicase II</fullName>
    </recommendedName>
</protein>
<dbReference type="GO" id="GO:0043138">
    <property type="term" value="F:3'-5' DNA helicase activity"/>
    <property type="evidence" value="ECO:0007669"/>
    <property type="project" value="TreeGrafter"/>
</dbReference>
<organism evidence="4 5">
    <name type="scientific">Hoylesella timonensis</name>
    <dbReference type="NCBI Taxonomy" id="386414"/>
    <lineage>
        <taxon>Bacteria</taxon>
        <taxon>Pseudomonadati</taxon>
        <taxon>Bacteroidota</taxon>
        <taxon>Bacteroidia</taxon>
        <taxon>Bacteroidales</taxon>
        <taxon>Prevotellaceae</taxon>
        <taxon>Hoylesella</taxon>
    </lineage>
</organism>
<evidence type="ECO:0000259" key="3">
    <source>
        <dbReference type="Pfam" id="PF13538"/>
    </source>
</evidence>
<proteinExistence type="predicted"/>
<dbReference type="Pfam" id="PF13538">
    <property type="entry name" value="UvrD_C_2"/>
    <property type="match status" value="1"/>
</dbReference>
<dbReference type="GO" id="GO:0003677">
    <property type="term" value="F:DNA binding"/>
    <property type="evidence" value="ECO:0007669"/>
    <property type="project" value="InterPro"/>
</dbReference>
<dbReference type="SUPFAM" id="SSF52540">
    <property type="entry name" value="P-loop containing nucleoside triphosphate hydrolases"/>
    <property type="match status" value="1"/>
</dbReference>
<dbReference type="InterPro" id="IPR000212">
    <property type="entry name" value="DNA_helicase_UvrD/REP"/>
</dbReference>
<feature type="domain" description="UvrD-like helicase C-terminal" evidence="3">
    <location>
        <begin position="582"/>
        <end position="626"/>
    </location>
</feature>
<feature type="coiled-coil region" evidence="2">
    <location>
        <begin position="193"/>
        <end position="262"/>
    </location>
</feature>
<comment type="caution">
    <text evidence="4">The sequence shown here is derived from an EMBL/GenBank/DDBJ whole genome shotgun (WGS) entry which is preliminary data.</text>
</comment>
<dbReference type="GO" id="GO:0005524">
    <property type="term" value="F:ATP binding"/>
    <property type="evidence" value="ECO:0007669"/>
    <property type="project" value="InterPro"/>
</dbReference>
<dbReference type="GO" id="GO:0000725">
    <property type="term" value="P:recombinational repair"/>
    <property type="evidence" value="ECO:0007669"/>
    <property type="project" value="TreeGrafter"/>
</dbReference>
<evidence type="ECO:0000313" key="5">
    <source>
        <dbReference type="Proteomes" id="UP000235661"/>
    </source>
</evidence>
<dbReference type="Gene3D" id="3.40.50.300">
    <property type="entry name" value="P-loop containing nucleotide triphosphate hydrolases"/>
    <property type="match status" value="3"/>
</dbReference>
<dbReference type="InterPro" id="IPR027785">
    <property type="entry name" value="UvrD-like_helicase_C"/>
</dbReference>
<keyword evidence="2" id="KW-0175">Coiled coil</keyword>
<sequence length="648" mass="74766">MEQIKEDLQHVYNLSVESFNKKEYSAFFRNIRPGIEYLSQFLIYDFFGNEDEAEDLINGDTSISKNREDNSYSISSYPANFKPTGRVFCELFPKAYFCKHRDVTSKYATEEKKRFKRGLDSCSAEMCRYYSIASEMGSHAGRSSMDVEVQARGCAAFFMGFLDYISSNRIASKSAIVFLGKFDKFVFGDVDNTSDYQNQIDNLIKEAEEKDAALLTAQKMQLEAEQGKLLAEQRTTEVELRNKELEDQIKQLQELLDSQTVIVDAHNENADENDVEDIEAITVTDGESSGETNKEYVTISSSHNFRRLLQGANDWDVTEETMDDDQLDLIEYTDDKSMLVAGCAGSGKSVIAMHKAEQLHKKGKDVILIAYTRSLSRFMRNGKADSTFRFFHHYLWKYKLKMPKADYIIVDEIQDFTKDEIQEFIDAARKHFLFFGDTAQSIYRQYGKQTMTIAQIGTMTGLNTLQLFNNYRLPRPVAKITQDYVGVDVQEYKEKVYQNKETELPHFIHFDNEQKQIEALLRLVKDNLGRNIGILLPNNPEVIRISQEFKDNDVECEFKYNKGENDFDYVDNLDFNTMLPKILTYHSAKGLQFDMVILPLYNGASDDESRKALYVAMTRTMHSLYVLYSTQTLLPPLDRVPTHLYLKE</sequence>
<evidence type="ECO:0000313" key="4">
    <source>
        <dbReference type="EMBL" id="PMC09501.1"/>
    </source>
</evidence>
<dbReference type="PANTHER" id="PTHR11070">
    <property type="entry name" value="UVRD / RECB / PCRA DNA HELICASE FAMILY MEMBER"/>
    <property type="match status" value="1"/>
</dbReference>
<dbReference type="Proteomes" id="UP000235661">
    <property type="component" value="Unassembled WGS sequence"/>
</dbReference>
<reference evidence="4 5" key="1">
    <citation type="submission" date="2017-09" db="EMBL/GenBank/DDBJ databases">
        <title>Bacterial strain isolated from the female urinary microbiota.</title>
        <authorList>
            <person name="Thomas-White K."/>
            <person name="Kumar N."/>
            <person name="Forster S."/>
            <person name="Putonti C."/>
            <person name="Lawley T."/>
            <person name="Wolfe A.J."/>
        </authorList>
    </citation>
    <scope>NUCLEOTIDE SEQUENCE [LARGE SCALE GENOMIC DNA]</scope>
    <source>
        <strain evidence="4 5">UMB0818</strain>
    </source>
</reference>
<dbReference type="PANTHER" id="PTHR11070:SF2">
    <property type="entry name" value="ATP-DEPENDENT DNA HELICASE SRS2"/>
    <property type="match status" value="1"/>
</dbReference>
<dbReference type="Pfam" id="PF13245">
    <property type="entry name" value="AAA_19"/>
    <property type="match status" value="1"/>
</dbReference>
<dbReference type="CDD" id="cd00009">
    <property type="entry name" value="AAA"/>
    <property type="match status" value="1"/>
</dbReference>
<name>A0A2N6Q512_9BACT</name>
<dbReference type="RefSeq" id="WP_102188590.1">
    <property type="nucleotide sequence ID" value="NZ_PNGI01000015.1"/>
</dbReference>